<feature type="non-terminal residue" evidence="2">
    <location>
        <position position="231"/>
    </location>
</feature>
<gene>
    <name evidence="2" type="ORF">METZ01_LOCUS258192</name>
</gene>
<reference evidence="2" key="1">
    <citation type="submission" date="2018-05" db="EMBL/GenBank/DDBJ databases">
        <authorList>
            <person name="Lanie J.A."/>
            <person name="Ng W.-L."/>
            <person name="Kazmierczak K.M."/>
            <person name="Andrzejewski T.M."/>
            <person name="Davidsen T.M."/>
            <person name="Wayne K.J."/>
            <person name="Tettelin H."/>
            <person name="Glass J.I."/>
            <person name="Rusch D."/>
            <person name="Podicherti R."/>
            <person name="Tsui H.-C.T."/>
            <person name="Winkler M.E."/>
        </authorList>
    </citation>
    <scope>NUCLEOTIDE SEQUENCE</scope>
</reference>
<accession>A0A382J0K8</accession>
<protein>
    <submittedName>
        <fullName evidence="2">Uncharacterized protein</fullName>
    </submittedName>
</protein>
<dbReference type="EMBL" id="UINC01070861">
    <property type="protein sequence ID" value="SVC05338.1"/>
    <property type="molecule type" value="Genomic_DNA"/>
</dbReference>
<dbReference type="AlphaFoldDB" id="A0A382J0K8"/>
<organism evidence="2">
    <name type="scientific">marine metagenome</name>
    <dbReference type="NCBI Taxonomy" id="408172"/>
    <lineage>
        <taxon>unclassified sequences</taxon>
        <taxon>metagenomes</taxon>
        <taxon>ecological metagenomes</taxon>
    </lineage>
</organism>
<name>A0A382J0K8_9ZZZZ</name>
<feature type="region of interest" description="Disordered" evidence="1">
    <location>
        <begin position="1"/>
        <end position="28"/>
    </location>
</feature>
<proteinExistence type="predicted"/>
<evidence type="ECO:0000313" key="2">
    <source>
        <dbReference type="EMBL" id="SVC05338.1"/>
    </source>
</evidence>
<evidence type="ECO:0000256" key="1">
    <source>
        <dbReference type="SAM" id="MobiDB-lite"/>
    </source>
</evidence>
<sequence>MGNGRVTAPKAAPKAAPKRPDFKLGTVGPHEQVSMDGLTGHEEAAVLREQVKRLREGTLDGTVIEKALKYDESTWVPPEDVEGLVEIVGNAVIDEWRETRAATVEEVEKDAEVDAWNRSLAFQKQLRSDVGKRKLQRFIDVASSDGRTGMGVPPGVVENTPRWLRDAMNGEIFLLDDHMAEVAAKRAVASKRATINPFEPFAPAGVIWFPNAMAKLAPFVDRATQGLFGRP</sequence>